<name>A0AAE2ZPJ7_9HYPH</name>
<dbReference type="EC" id="5.2.1.2" evidence="4"/>
<dbReference type="GO" id="GO:0006749">
    <property type="term" value="P:glutathione metabolic process"/>
    <property type="evidence" value="ECO:0007669"/>
    <property type="project" value="TreeGrafter"/>
</dbReference>
<feature type="domain" description="GST N-terminal" evidence="2">
    <location>
        <begin position="2"/>
        <end position="83"/>
    </location>
</feature>
<dbReference type="PANTHER" id="PTHR42673:SF4">
    <property type="entry name" value="MALEYLACETOACETATE ISOMERASE"/>
    <property type="match status" value="1"/>
</dbReference>
<keyword evidence="4" id="KW-0413">Isomerase</keyword>
<dbReference type="RefSeq" id="WP_220231368.1">
    <property type="nucleotide sequence ID" value="NZ_JAICBX010000007.1"/>
</dbReference>
<dbReference type="SFLD" id="SFLDS00019">
    <property type="entry name" value="Glutathione_Transferase_(cytos"/>
    <property type="match status" value="1"/>
</dbReference>
<gene>
    <name evidence="4" type="primary">maiA</name>
    <name evidence="4" type="ORF">K1W69_25830</name>
</gene>
<dbReference type="GO" id="GO:0016034">
    <property type="term" value="F:maleylacetoacetate isomerase activity"/>
    <property type="evidence" value="ECO:0007669"/>
    <property type="project" value="UniProtKB-EC"/>
</dbReference>
<dbReference type="InterPro" id="IPR040079">
    <property type="entry name" value="Glutathione_S-Trfase"/>
</dbReference>
<evidence type="ECO:0000256" key="1">
    <source>
        <dbReference type="ARBA" id="ARBA00010007"/>
    </source>
</evidence>
<proteinExistence type="inferred from homology"/>
<dbReference type="InterPro" id="IPR010987">
    <property type="entry name" value="Glutathione-S-Trfase_C-like"/>
</dbReference>
<evidence type="ECO:0000313" key="4">
    <source>
        <dbReference type="EMBL" id="MBW8640639.1"/>
    </source>
</evidence>
<evidence type="ECO:0000259" key="3">
    <source>
        <dbReference type="PROSITE" id="PS50405"/>
    </source>
</evidence>
<comment type="similarity">
    <text evidence="1">Belongs to the GST superfamily. Zeta family.</text>
</comment>
<dbReference type="InterPro" id="IPR036249">
    <property type="entry name" value="Thioredoxin-like_sf"/>
</dbReference>
<dbReference type="CDD" id="cd03042">
    <property type="entry name" value="GST_N_Zeta"/>
    <property type="match status" value="1"/>
</dbReference>
<dbReference type="SUPFAM" id="SSF47616">
    <property type="entry name" value="GST C-terminal domain-like"/>
    <property type="match status" value="1"/>
</dbReference>
<dbReference type="EMBL" id="JAICBX010000007">
    <property type="protein sequence ID" value="MBW8640639.1"/>
    <property type="molecule type" value="Genomic_DNA"/>
</dbReference>
<accession>A0AAE2ZPJ7</accession>
<evidence type="ECO:0000313" key="5">
    <source>
        <dbReference type="Proteomes" id="UP001196509"/>
    </source>
</evidence>
<evidence type="ECO:0000259" key="2">
    <source>
        <dbReference type="PROSITE" id="PS50404"/>
    </source>
</evidence>
<dbReference type="GO" id="GO:0004364">
    <property type="term" value="F:glutathione transferase activity"/>
    <property type="evidence" value="ECO:0007669"/>
    <property type="project" value="TreeGrafter"/>
</dbReference>
<dbReference type="PROSITE" id="PS50404">
    <property type="entry name" value="GST_NTER"/>
    <property type="match status" value="1"/>
</dbReference>
<dbReference type="CDD" id="cd03191">
    <property type="entry name" value="GST_C_Zeta"/>
    <property type="match status" value="1"/>
</dbReference>
<dbReference type="InterPro" id="IPR034330">
    <property type="entry name" value="GST_Zeta_C"/>
</dbReference>
<dbReference type="InterPro" id="IPR005955">
    <property type="entry name" value="GST_Zeta"/>
</dbReference>
<dbReference type="SUPFAM" id="SSF52833">
    <property type="entry name" value="Thioredoxin-like"/>
    <property type="match status" value="1"/>
</dbReference>
<dbReference type="InterPro" id="IPR034333">
    <property type="entry name" value="GST_Zeta_N"/>
</dbReference>
<keyword evidence="5" id="KW-1185">Reference proteome</keyword>
<dbReference type="Pfam" id="PF02798">
    <property type="entry name" value="GST_N"/>
    <property type="match status" value="1"/>
</dbReference>
<protein>
    <submittedName>
        <fullName evidence="4">Maleylacetoacetate isomerase</fullName>
        <ecNumber evidence="4">5.2.1.2</ecNumber>
    </submittedName>
</protein>
<reference evidence="4" key="1">
    <citation type="submission" date="2021-08" db="EMBL/GenBank/DDBJ databases">
        <title>Hoeflea bacterium WL0058 sp. nov., isolated from the sediment.</title>
        <authorList>
            <person name="Wang L."/>
            <person name="Zhang D."/>
        </authorList>
    </citation>
    <scope>NUCLEOTIDE SEQUENCE</scope>
    <source>
        <strain evidence="4">WL0058</strain>
    </source>
</reference>
<dbReference type="GO" id="GO:0005737">
    <property type="term" value="C:cytoplasm"/>
    <property type="evidence" value="ECO:0007669"/>
    <property type="project" value="InterPro"/>
</dbReference>
<organism evidence="4 5">
    <name type="scientific">Flavimaribacter sediminis</name>
    <dbReference type="NCBI Taxonomy" id="2865987"/>
    <lineage>
        <taxon>Bacteria</taxon>
        <taxon>Pseudomonadati</taxon>
        <taxon>Pseudomonadota</taxon>
        <taxon>Alphaproteobacteria</taxon>
        <taxon>Hyphomicrobiales</taxon>
        <taxon>Rhizobiaceae</taxon>
        <taxon>Flavimaribacter</taxon>
    </lineage>
</organism>
<dbReference type="GO" id="GO:0006559">
    <property type="term" value="P:L-phenylalanine catabolic process"/>
    <property type="evidence" value="ECO:0007669"/>
    <property type="project" value="TreeGrafter"/>
</dbReference>
<dbReference type="PROSITE" id="PS50405">
    <property type="entry name" value="GST_CTER"/>
    <property type="match status" value="1"/>
</dbReference>
<dbReference type="InterPro" id="IPR004045">
    <property type="entry name" value="Glutathione_S-Trfase_N"/>
</dbReference>
<sequence>MSRPVLYDYWRSSASYRVRIALNLMGLAYDAVPVNLLTGQHRGEDHIARNPQGLVPALEIDGHMLTQSMAIIEYLDETRPDPGFLPTEKHERARVRALAYAVAMEIHPVCNLSVAAHVVELTGRDEDRAAWMKTFIRRGLVGLEGMLADGKSGIYCHGDTPTMADLCLVPQVYNANRWEVDISDLERINAINENCVALKSFAAAHPDRIGPPPG</sequence>
<dbReference type="NCBIfam" id="TIGR01262">
    <property type="entry name" value="maiA"/>
    <property type="match status" value="1"/>
</dbReference>
<comment type="caution">
    <text evidence="4">The sequence shown here is derived from an EMBL/GenBank/DDBJ whole genome shotgun (WGS) entry which is preliminary data.</text>
</comment>
<feature type="domain" description="GST C-terminal" evidence="3">
    <location>
        <begin position="88"/>
        <end position="213"/>
    </location>
</feature>
<dbReference type="SFLD" id="SFLDG00358">
    <property type="entry name" value="Main_(cytGST)"/>
    <property type="match status" value="1"/>
</dbReference>
<dbReference type="Gene3D" id="3.40.30.10">
    <property type="entry name" value="Glutaredoxin"/>
    <property type="match status" value="1"/>
</dbReference>
<dbReference type="Gene3D" id="1.20.1050.10">
    <property type="match status" value="1"/>
</dbReference>
<dbReference type="Proteomes" id="UP001196509">
    <property type="component" value="Unassembled WGS sequence"/>
</dbReference>
<dbReference type="PANTHER" id="PTHR42673">
    <property type="entry name" value="MALEYLACETOACETATE ISOMERASE"/>
    <property type="match status" value="1"/>
</dbReference>
<dbReference type="AlphaFoldDB" id="A0AAE2ZPJ7"/>
<dbReference type="InterPro" id="IPR036282">
    <property type="entry name" value="Glutathione-S-Trfase_C_sf"/>
</dbReference>